<dbReference type="STRING" id="40754.THII_0390"/>
<protein>
    <submittedName>
        <fullName evidence="1">Uncharacterized protein</fullName>
    </submittedName>
</protein>
<accession>A0A090AHD1</accession>
<gene>
    <name evidence="1" type="ORF">THII_0390</name>
</gene>
<dbReference type="AlphaFoldDB" id="A0A090AHD1"/>
<proteinExistence type="predicted"/>
<evidence type="ECO:0000313" key="2">
    <source>
        <dbReference type="Proteomes" id="UP000031623"/>
    </source>
</evidence>
<keyword evidence="2" id="KW-1185">Reference proteome</keyword>
<dbReference type="HOGENOM" id="CLU_2902881_0_0_6"/>
<organism evidence="1 2">
    <name type="scientific">Thioploca ingrica</name>
    <dbReference type="NCBI Taxonomy" id="40754"/>
    <lineage>
        <taxon>Bacteria</taxon>
        <taxon>Pseudomonadati</taxon>
        <taxon>Pseudomonadota</taxon>
        <taxon>Gammaproteobacteria</taxon>
        <taxon>Thiotrichales</taxon>
        <taxon>Thiotrichaceae</taxon>
        <taxon>Thioploca</taxon>
    </lineage>
</organism>
<dbReference type="Proteomes" id="UP000031623">
    <property type="component" value="Chromosome"/>
</dbReference>
<name>A0A090AHD1_9GAMM</name>
<dbReference type="EMBL" id="AP014633">
    <property type="protein sequence ID" value="BAP54687.1"/>
    <property type="molecule type" value="Genomic_DNA"/>
</dbReference>
<sequence>MYPKKGSVTQAIVALPLEFNVSSDGSACYNKIIILVFIWVEDNDFHPSFPMKAEKLADSLNQ</sequence>
<dbReference type="KEGG" id="tig:THII_0390"/>
<reference evidence="1 2" key="1">
    <citation type="journal article" date="2014" name="ISME J.">
        <title>Ecophysiology of Thioploca ingrica as revealed by the complete genome sequence supplemented with proteomic evidence.</title>
        <authorList>
            <person name="Kojima H."/>
            <person name="Ogura Y."/>
            <person name="Yamamoto N."/>
            <person name="Togashi T."/>
            <person name="Mori H."/>
            <person name="Watanabe T."/>
            <person name="Nemoto F."/>
            <person name="Kurokawa K."/>
            <person name="Hayashi T."/>
            <person name="Fukui M."/>
        </authorList>
    </citation>
    <scope>NUCLEOTIDE SEQUENCE [LARGE SCALE GENOMIC DNA]</scope>
</reference>
<evidence type="ECO:0000313" key="1">
    <source>
        <dbReference type="EMBL" id="BAP54687.1"/>
    </source>
</evidence>